<proteinExistence type="predicted"/>
<organism evidence="2 3">
    <name type="scientific">Cyberlindnera fabianii</name>
    <name type="common">Yeast</name>
    <name type="synonym">Hansenula fabianii</name>
    <dbReference type="NCBI Taxonomy" id="36022"/>
    <lineage>
        <taxon>Eukaryota</taxon>
        <taxon>Fungi</taxon>
        <taxon>Dikarya</taxon>
        <taxon>Ascomycota</taxon>
        <taxon>Saccharomycotina</taxon>
        <taxon>Saccharomycetes</taxon>
        <taxon>Phaffomycetales</taxon>
        <taxon>Phaffomycetaceae</taxon>
        <taxon>Cyberlindnera</taxon>
    </lineage>
</organism>
<accession>A0A1V2LFM1</accession>
<dbReference type="Proteomes" id="UP000189513">
    <property type="component" value="Unassembled WGS sequence"/>
</dbReference>
<gene>
    <name evidence="2" type="ORF">BON22_0883</name>
</gene>
<feature type="compositionally biased region" description="Polar residues" evidence="1">
    <location>
        <begin position="637"/>
        <end position="654"/>
    </location>
</feature>
<feature type="region of interest" description="Disordered" evidence="1">
    <location>
        <begin position="628"/>
        <end position="654"/>
    </location>
</feature>
<dbReference type="VEuPathDB" id="FungiDB:BON22_0883"/>
<feature type="compositionally biased region" description="Polar residues" evidence="1">
    <location>
        <begin position="69"/>
        <end position="78"/>
    </location>
</feature>
<evidence type="ECO:0000313" key="3">
    <source>
        <dbReference type="Proteomes" id="UP000189513"/>
    </source>
</evidence>
<dbReference type="OMA" id="WEDIMEC"/>
<dbReference type="EMBL" id="MPUK01000001">
    <property type="protein sequence ID" value="ONH69851.1"/>
    <property type="molecule type" value="Genomic_DNA"/>
</dbReference>
<feature type="compositionally biased region" description="Basic and acidic residues" evidence="1">
    <location>
        <begin position="1"/>
        <end position="11"/>
    </location>
</feature>
<evidence type="ECO:0000313" key="2">
    <source>
        <dbReference type="EMBL" id="ONH69851.1"/>
    </source>
</evidence>
<name>A0A1V2LFM1_CYBFA</name>
<keyword evidence="3" id="KW-1185">Reference proteome</keyword>
<comment type="caution">
    <text evidence="2">The sequence shown here is derived from an EMBL/GenBank/DDBJ whole genome shotgun (WGS) entry which is preliminary data.</text>
</comment>
<sequence>MSRPQVVEKTHSSPVVTRIDPHDSSFGTNQLLNLSNYSDTGLVPEHRTTSIARTTPISKVSTPIVPPQSRVSQHSSIPLTPPQVSPYLHSKSSTPRKQKNYSNQKCCFCEELLSSRLKVEKIIELACGHTCHEECLWLLISDQQNTSNELHKLFPRCELCDKVAIPQDDELRDSFISRYLINSPQALPAPSPKAVTTTTRSPPPQPQQDDQNSKFHTLSLQSKNSKYLSIEIPGPEPRQSQYRDSQHRYRRHKSRGSSISAISSIVSSVPKSPSPTNERFPSYDISLALLRSEHISRLIHQLQNHGQTITEADIDALGVLRLVDTLSISYDEADSFRDIIAYLFQNSLMIVSQSYDRMKFFPLINVRVATPNHETLRLQLANSTFFIRQRESKILEKWIAGLCDMEQLFNSTKLSSTITPQDEIVAPQSIDDQLTLPVLLSPLKFTPVGTPSSPVTPLEFHKPRHLVLCIDHEKPMPSSSIMTAQNIARVISTRFDSFRLICSKNSLSDVYINGDARSIDQIGNPLTYGSPVNEILTDLKLAEDTGLCILTTGVKQKTFNELPIRNVLILQIGVNQPKKCDSVLAVPSWDEVMQCLIMKYGITFGETMIGSDGELGDDLNSDFDSDFDSDLEDGRPSMNTSSEQIASPNSTLDSNTPRVIQTGFAAMQGDSTAMADDLNTIKTADSTRDSIVTGKESTRWSKLFQDIDEALNQTMI</sequence>
<feature type="region of interest" description="Disordered" evidence="1">
    <location>
        <begin position="1"/>
        <end position="28"/>
    </location>
</feature>
<evidence type="ECO:0000256" key="1">
    <source>
        <dbReference type="SAM" id="MobiDB-lite"/>
    </source>
</evidence>
<feature type="region of interest" description="Disordered" evidence="1">
    <location>
        <begin position="230"/>
        <end position="257"/>
    </location>
</feature>
<feature type="region of interest" description="Disordered" evidence="1">
    <location>
        <begin position="60"/>
        <end position="96"/>
    </location>
</feature>
<dbReference type="AlphaFoldDB" id="A0A1V2LFM1"/>
<dbReference type="STRING" id="36022.A0A1V2LFM1"/>
<reference evidence="3" key="1">
    <citation type="journal article" date="2017" name="Genome Announc.">
        <title>Genome sequences of Cyberlindnera fabianii 65, Pichia kudriavzevii 129, and Saccharomyces cerevisiae 131 isolated from fermented masau fruits in Zimbabwe.</title>
        <authorList>
            <person name="van Rijswijck I.M.H."/>
            <person name="Derks M.F.L."/>
            <person name="Abee T."/>
            <person name="de Ridder D."/>
            <person name="Smid E.J."/>
        </authorList>
    </citation>
    <scope>NUCLEOTIDE SEQUENCE [LARGE SCALE GENOMIC DNA]</scope>
    <source>
        <strain evidence="3">65</strain>
    </source>
</reference>
<protein>
    <submittedName>
        <fullName evidence="2">Protein STE5</fullName>
    </submittedName>
</protein>
<feature type="region of interest" description="Disordered" evidence="1">
    <location>
        <begin position="186"/>
        <end position="214"/>
    </location>
</feature>